<gene>
    <name evidence="5" type="ORF">RND81_04G186000</name>
</gene>
<evidence type="ECO:0000313" key="5">
    <source>
        <dbReference type="EMBL" id="KAK9735137.1"/>
    </source>
</evidence>
<dbReference type="Proteomes" id="UP001443914">
    <property type="component" value="Unassembled WGS sequence"/>
</dbReference>
<dbReference type="EMBL" id="JBDFQZ010000004">
    <property type="protein sequence ID" value="KAK9735137.1"/>
    <property type="molecule type" value="Genomic_DNA"/>
</dbReference>
<keyword evidence="6" id="KW-1185">Reference proteome</keyword>
<dbReference type="AlphaFoldDB" id="A0AAW1LMR6"/>
<evidence type="ECO:0000256" key="3">
    <source>
        <dbReference type="RuleBase" id="RU003718"/>
    </source>
</evidence>
<protein>
    <recommendedName>
        <fullName evidence="4">Glycosyltransferase</fullName>
        <ecNumber evidence="4">2.4.1.-</ecNumber>
    </recommendedName>
</protein>
<keyword evidence="3" id="KW-0328">Glycosyltransferase</keyword>
<evidence type="ECO:0000256" key="2">
    <source>
        <dbReference type="ARBA" id="ARBA00022679"/>
    </source>
</evidence>
<organism evidence="5 6">
    <name type="scientific">Saponaria officinalis</name>
    <name type="common">Common soapwort</name>
    <name type="synonym">Lychnis saponaria</name>
    <dbReference type="NCBI Taxonomy" id="3572"/>
    <lineage>
        <taxon>Eukaryota</taxon>
        <taxon>Viridiplantae</taxon>
        <taxon>Streptophyta</taxon>
        <taxon>Embryophyta</taxon>
        <taxon>Tracheophyta</taxon>
        <taxon>Spermatophyta</taxon>
        <taxon>Magnoliopsida</taxon>
        <taxon>eudicotyledons</taxon>
        <taxon>Gunneridae</taxon>
        <taxon>Pentapetalae</taxon>
        <taxon>Caryophyllales</taxon>
        <taxon>Caryophyllaceae</taxon>
        <taxon>Caryophylleae</taxon>
        <taxon>Saponaria</taxon>
    </lineage>
</organism>
<reference evidence="5" key="1">
    <citation type="submission" date="2024-03" db="EMBL/GenBank/DDBJ databases">
        <title>WGS assembly of Saponaria officinalis var. Norfolk2.</title>
        <authorList>
            <person name="Jenkins J."/>
            <person name="Shu S."/>
            <person name="Grimwood J."/>
            <person name="Barry K."/>
            <person name="Goodstein D."/>
            <person name="Schmutz J."/>
            <person name="Leebens-Mack J."/>
            <person name="Osbourn A."/>
        </authorList>
    </citation>
    <scope>NUCLEOTIDE SEQUENCE [LARGE SCALE GENOMIC DNA]</scope>
    <source>
        <strain evidence="5">JIC</strain>
    </source>
</reference>
<dbReference type="GO" id="GO:0016104">
    <property type="term" value="P:triterpenoid biosynthetic process"/>
    <property type="evidence" value="ECO:0007669"/>
    <property type="project" value="UniProtKB-ARBA"/>
</dbReference>
<dbReference type="PANTHER" id="PTHR11926:SF870">
    <property type="entry name" value="UDP-GLYCOSYLTRANSFERASE 75B1"/>
    <property type="match status" value="1"/>
</dbReference>
<accession>A0AAW1LMR6</accession>
<proteinExistence type="inferred from homology"/>
<dbReference type="GO" id="GO:0080043">
    <property type="term" value="F:quercetin 3-O-glucosyltransferase activity"/>
    <property type="evidence" value="ECO:0007669"/>
    <property type="project" value="TreeGrafter"/>
</dbReference>
<evidence type="ECO:0000256" key="1">
    <source>
        <dbReference type="ARBA" id="ARBA00009995"/>
    </source>
</evidence>
<dbReference type="SUPFAM" id="SSF53756">
    <property type="entry name" value="UDP-Glycosyltransferase/glycogen phosphorylase"/>
    <property type="match status" value="1"/>
</dbReference>
<dbReference type="PANTHER" id="PTHR11926">
    <property type="entry name" value="GLUCOSYL/GLUCURONOSYL TRANSFERASES"/>
    <property type="match status" value="1"/>
</dbReference>
<dbReference type="Pfam" id="PF00201">
    <property type="entry name" value="UDPGT"/>
    <property type="match status" value="1"/>
</dbReference>
<sequence length="441" mass="49347">MAANQNPTQMHFLLLSLPHQGHTNPTLEFANQLLEAGSLVTLATTCPCNRLMDESQLPTGLSWAVFSADGGLQEDSLAAIFSQNAAQGHPVTHMVHTNLLAWAVHVATRFNVPSTLLWIYSATVLVIYYHYFNGHCEVIQNCEKNPSWSLKLPNFPFELKTQDLPAYLLPSSPYAPGALPRFRQQIEELIKDDKPKKVLVNTTDALESDILRSSLLGKFQLIPVGPLFPSNKYCDDDYHIKWLNSQEKSSVIYVSFGSFWMPSKEQMKEMAQALILTERPFLWVVRNNNNNEEEDYLASFKDKLKNHGIIVPWCSQLKVLSHPSVGCFLTHCGWNSILESISVGIPMVAFPQSSDQMTNAKMIEDVWKVGVRVEVGEGGGLVKSQEIKRCLDLVMDDQLVKQSVMRLSNLVLNDVNKCGISKDNIKAFIDHTNITSEGSLG</sequence>
<comment type="caution">
    <text evidence="5">The sequence shown here is derived from an EMBL/GenBank/DDBJ whole genome shotgun (WGS) entry which is preliminary data.</text>
</comment>
<dbReference type="FunFam" id="3.40.50.2000:FF:000019">
    <property type="entry name" value="Glycosyltransferase"/>
    <property type="match status" value="1"/>
</dbReference>
<dbReference type="GO" id="GO:0080044">
    <property type="term" value="F:quercetin 7-O-glucosyltransferase activity"/>
    <property type="evidence" value="ECO:0007669"/>
    <property type="project" value="TreeGrafter"/>
</dbReference>
<evidence type="ECO:0000256" key="4">
    <source>
        <dbReference type="RuleBase" id="RU362057"/>
    </source>
</evidence>
<name>A0AAW1LMR6_SAPOF</name>
<dbReference type="PROSITE" id="PS00375">
    <property type="entry name" value="UDPGT"/>
    <property type="match status" value="1"/>
</dbReference>
<keyword evidence="2 3" id="KW-0808">Transferase</keyword>
<comment type="similarity">
    <text evidence="1 3">Belongs to the UDP-glycosyltransferase family.</text>
</comment>
<dbReference type="InterPro" id="IPR035595">
    <property type="entry name" value="UDP_glycos_trans_CS"/>
</dbReference>
<dbReference type="GO" id="GO:0016135">
    <property type="term" value="P:saponin biosynthetic process"/>
    <property type="evidence" value="ECO:0007669"/>
    <property type="project" value="UniProtKB-ARBA"/>
</dbReference>
<dbReference type="EC" id="2.4.1.-" evidence="4"/>
<evidence type="ECO:0000313" key="6">
    <source>
        <dbReference type="Proteomes" id="UP001443914"/>
    </source>
</evidence>
<dbReference type="InterPro" id="IPR002213">
    <property type="entry name" value="UDP_glucos_trans"/>
</dbReference>
<dbReference type="Gene3D" id="3.40.50.2000">
    <property type="entry name" value="Glycogen Phosphorylase B"/>
    <property type="match status" value="2"/>
</dbReference>
<dbReference type="CDD" id="cd03784">
    <property type="entry name" value="GT1_Gtf-like"/>
    <property type="match status" value="1"/>
</dbReference>